<keyword evidence="2 5" id="KW-0812">Transmembrane</keyword>
<dbReference type="GO" id="GO:0005886">
    <property type="term" value="C:plasma membrane"/>
    <property type="evidence" value="ECO:0007669"/>
    <property type="project" value="TreeGrafter"/>
</dbReference>
<dbReference type="GO" id="GO:0006874">
    <property type="term" value="P:intracellular calcium ion homeostasis"/>
    <property type="evidence" value="ECO:0007669"/>
    <property type="project" value="TreeGrafter"/>
</dbReference>
<feature type="transmembrane region" description="Helical" evidence="5">
    <location>
        <begin position="82"/>
        <end position="104"/>
    </location>
</feature>
<evidence type="ECO:0000259" key="6">
    <source>
        <dbReference type="Pfam" id="PF01699"/>
    </source>
</evidence>
<dbReference type="Pfam" id="PF01699">
    <property type="entry name" value="Na_Ca_ex"/>
    <property type="match status" value="2"/>
</dbReference>
<evidence type="ECO:0000256" key="3">
    <source>
        <dbReference type="ARBA" id="ARBA00022989"/>
    </source>
</evidence>
<evidence type="ECO:0000256" key="1">
    <source>
        <dbReference type="ARBA" id="ARBA00004141"/>
    </source>
</evidence>
<accession>C9L6R3</accession>
<dbReference type="Proteomes" id="UP000003755">
    <property type="component" value="Unassembled WGS sequence"/>
</dbReference>
<dbReference type="InterPro" id="IPR044880">
    <property type="entry name" value="NCX_ion-bd_dom_sf"/>
</dbReference>
<evidence type="ECO:0000313" key="7">
    <source>
        <dbReference type="EMBL" id="EEX22107.1"/>
    </source>
</evidence>
<comment type="caution">
    <text evidence="7">The sequence shown here is derived from an EMBL/GenBank/DDBJ whole genome shotgun (WGS) entry which is preliminary data.</text>
</comment>
<feature type="transmembrane region" description="Helical" evidence="5">
    <location>
        <begin position="186"/>
        <end position="206"/>
    </location>
</feature>
<dbReference type="NCBIfam" id="TIGR00367">
    <property type="entry name" value="calcium/sodium antiporter"/>
    <property type="match status" value="1"/>
</dbReference>
<feature type="transmembrane region" description="Helical" evidence="5">
    <location>
        <begin position="289"/>
        <end position="307"/>
    </location>
</feature>
<feature type="domain" description="Sodium/calcium exchanger membrane region" evidence="6">
    <location>
        <begin position="193"/>
        <end position="333"/>
    </location>
</feature>
<keyword evidence="8" id="KW-1185">Reference proteome</keyword>
<sequence length="335" mass="35891">MVIKWKMKKLWRKIMLKSVIFLLVGFFLLVKGADWFVEGASSIARRLRIPSLIIGLTIVAFGTSAPELAVSITAAVKGSNDIAIGNVVGSNIFNLLVVIGMSALICPLSVKPSMIKKDYPLSIAATLLLNVLIMDQFFTGSSRMILGRLDGVLLLVGFGFFMYLAVKDALKSRAENLCIQEAETVIGYSMGKSILLSLVGLAGIIIGGDMTVNGAKEIARAFGLSEALIGLTIVAVGTSLPELVTSIVAARKGESDIALGNVVGSNIFNVFLILGLSSTILPMNVTKTYLYDVGLLTIVSILVYIPILLRKKIGRVMGAVMTCSYIAYTAYLIMR</sequence>
<keyword evidence="3 5" id="KW-1133">Transmembrane helix</keyword>
<name>C9L6R3_BLAHA</name>
<keyword evidence="4 5" id="KW-0472">Membrane</keyword>
<organism evidence="7 8">
    <name type="scientific">Blautia hansenii DSM 20583</name>
    <dbReference type="NCBI Taxonomy" id="537007"/>
    <lineage>
        <taxon>Bacteria</taxon>
        <taxon>Bacillati</taxon>
        <taxon>Bacillota</taxon>
        <taxon>Clostridia</taxon>
        <taxon>Lachnospirales</taxon>
        <taxon>Lachnospiraceae</taxon>
        <taxon>Blautia</taxon>
    </lineage>
</organism>
<dbReference type="AlphaFoldDB" id="C9L6R3"/>
<dbReference type="eggNOG" id="COG0530">
    <property type="taxonomic scope" value="Bacteria"/>
</dbReference>
<evidence type="ECO:0000256" key="4">
    <source>
        <dbReference type="ARBA" id="ARBA00023136"/>
    </source>
</evidence>
<dbReference type="EMBL" id="ABYU02000012">
    <property type="protein sequence ID" value="EEX22107.1"/>
    <property type="molecule type" value="Genomic_DNA"/>
</dbReference>
<protein>
    <submittedName>
        <fullName evidence="7">K+-dependent Na+/Ca+ exchanger family protein</fullName>
    </submittedName>
</protein>
<evidence type="ECO:0000256" key="5">
    <source>
        <dbReference type="SAM" id="Phobius"/>
    </source>
</evidence>
<reference evidence="7" key="1">
    <citation type="submission" date="2009-09" db="EMBL/GenBank/DDBJ databases">
        <authorList>
            <person name="Weinstock G."/>
            <person name="Sodergren E."/>
            <person name="Clifton S."/>
            <person name="Fulton L."/>
            <person name="Fulton B."/>
            <person name="Courtney L."/>
            <person name="Fronick C."/>
            <person name="Harrison M."/>
            <person name="Strong C."/>
            <person name="Farmer C."/>
            <person name="Delahaunty K."/>
            <person name="Markovic C."/>
            <person name="Hall O."/>
            <person name="Minx P."/>
            <person name="Tomlinson C."/>
            <person name="Mitreva M."/>
            <person name="Nelson J."/>
            <person name="Hou S."/>
            <person name="Wollam A."/>
            <person name="Pepin K.H."/>
            <person name="Johnson M."/>
            <person name="Bhonagiri V."/>
            <person name="Nash W.E."/>
            <person name="Warren W."/>
            <person name="Chinwalla A."/>
            <person name="Mardis E.R."/>
            <person name="Wilson R.K."/>
        </authorList>
    </citation>
    <scope>NUCLEOTIDE SEQUENCE [LARGE SCALE GENOMIC DNA]</scope>
    <source>
        <strain evidence="7">DSM 20583</strain>
    </source>
</reference>
<dbReference type="GO" id="GO:0005262">
    <property type="term" value="F:calcium channel activity"/>
    <property type="evidence" value="ECO:0007669"/>
    <property type="project" value="TreeGrafter"/>
</dbReference>
<feature type="transmembrane region" description="Helical" evidence="5">
    <location>
        <begin position="145"/>
        <end position="166"/>
    </location>
</feature>
<dbReference type="Gene3D" id="1.20.1420.30">
    <property type="entry name" value="NCX, central ion-binding region"/>
    <property type="match status" value="1"/>
</dbReference>
<feature type="transmembrane region" description="Helical" evidence="5">
    <location>
        <begin position="257"/>
        <end position="277"/>
    </location>
</feature>
<comment type="subcellular location">
    <subcellularLocation>
        <location evidence="1">Membrane</location>
        <topology evidence="1">Multi-pass membrane protein</topology>
    </subcellularLocation>
</comment>
<dbReference type="HOGENOM" id="CLU_007948_0_3_9"/>
<proteinExistence type="predicted"/>
<dbReference type="PANTHER" id="PTHR10846">
    <property type="entry name" value="SODIUM/POTASSIUM/CALCIUM EXCHANGER"/>
    <property type="match status" value="1"/>
</dbReference>
<evidence type="ECO:0000256" key="2">
    <source>
        <dbReference type="ARBA" id="ARBA00022692"/>
    </source>
</evidence>
<dbReference type="PANTHER" id="PTHR10846:SF8">
    <property type="entry name" value="INNER MEMBRANE PROTEIN YRBG"/>
    <property type="match status" value="1"/>
</dbReference>
<dbReference type="GO" id="GO:0008273">
    <property type="term" value="F:calcium, potassium:sodium antiporter activity"/>
    <property type="evidence" value="ECO:0007669"/>
    <property type="project" value="TreeGrafter"/>
</dbReference>
<dbReference type="STRING" id="537007.BLAHAN_05074"/>
<dbReference type="InterPro" id="IPR004837">
    <property type="entry name" value="NaCa_Exmemb"/>
</dbReference>
<feature type="transmembrane region" description="Helical" evidence="5">
    <location>
        <begin position="49"/>
        <end position="70"/>
    </location>
</feature>
<evidence type="ECO:0000313" key="8">
    <source>
        <dbReference type="Proteomes" id="UP000003755"/>
    </source>
</evidence>
<gene>
    <name evidence="7" type="ORF">BLAHAN_05074</name>
</gene>
<dbReference type="InterPro" id="IPR004481">
    <property type="entry name" value="K/Na/Ca-exchanger"/>
</dbReference>
<feature type="domain" description="Sodium/calcium exchanger membrane region" evidence="6">
    <location>
        <begin position="18"/>
        <end position="166"/>
    </location>
</feature>
<feature type="transmembrane region" description="Helical" evidence="5">
    <location>
        <begin position="313"/>
        <end position="334"/>
    </location>
</feature>